<evidence type="ECO:0000313" key="3">
    <source>
        <dbReference type="Proteomes" id="UP000886881"/>
    </source>
</evidence>
<reference evidence="2" key="1">
    <citation type="submission" date="2020-10" db="EMBL/GenBank/DDBJ databases">
        <authorList>
            <person name="Gilroy R."/>
        </authorList>
    </citation>
    <scope>NUCLEOTIDE SEQUENCE</scope>
    <source>
        <strain evidence="2">ChiHecec2B26-709</strain>
    </source>
</reference>
<name>A0A9D1GNX4_9BACT</name>
<dbReference type="EMBL" id="DVLC01000096">
    <property type="protein sequence ID" value="HIT47219.1"/>
    <property type="molecule type" value="Genomic_DNA"/>
</dbReference>
<proteinExistence type="predicted"/>
<comment type="caution">
    <text evidence="2">The sequence shown here is derived from an EMBL/GenBank/DDBJ whole genome shotgun (WGS) entry which is preliminary data.</text>
</comment>
<organism evidence="2 3">
    <name type="scientific">Candidatus Cryptobacteroides merdipullorum</name>
    <dbReference type="NCBI Taxonomy" id="2840771"/>
    <lineage>
        <taxon>Bacteria</taxon>
        <taxon>Pseudomonadati</taxon>
        <taxon>Bacteroidota</taxon>
        <taxon>Bacteroidia</taxon>
        <taxon>Bacteroidales</taxon>
        <taxon>Candidatus Cryptobacteroides</taxon>
    </lineage>
</organism>
<dbReference type="PANTHER" id="PTHR43465">
    <property type="entry name" value="DUF1680 DOMAIN PROTEIN (AFU_ORTHOLOGUE AFUA_1G08910)"/>
    <property type="match status" value="1"/>
</dbReference>
<evidence type="ECO:0000259" key="1">
    <source>
        <dbReference type="Pfam" id="PF07944"/>
    </source>
</evidence>
<gene>
    <name evidence="2" type="ORF">IAC35_05110</name>
</gene>
<dbReference type="Pfam" id="PF07944">
    <property type="entry name" value="Beta-AFase-like_GH127_cat"/>
    <property type="match status" value="1"/>
</dbReference>
<reference evidence="2" key="2">
    <citation type="journal article" date="2021" name="PeerJ">
        <title>Extensive microbial diversity within the chicken gut microbiome revealed by metagenomics and culture.</title>
        <authorList>
            <person name="Gilroy R."/>
            <person name="Ravi A."/>
            <person name="Getino M."/>
            <person name="Pursley I."/>
            <person name="Horton D.L."/>
            <person name="Alikhan N.F."/>
            <person name="Baker D."/>
            <person name="Gharbi K."/>
            <person name="Hall N."/>
            <person name="Watson M."/>
            <person name="Adriaenssens E.M."/>
            <person name="Foster-Nyarko E."/>
            <person name="Jarju S."/>
            <person name="Secka A."/>
            <person name="Antonio M."/>
            <person name="Oren A."/>
            <person name="Chaudhuri R.R."/>
            <person name="La Ragione R."/>
            <person name="Hildebrand F."/>
            <person name="Pallen M.J."/>
        </authorList>
    </citation>
    <scope>NUCLEOTIDE SEQUENCE</scope>
    <source>
        <strain evidence="2">ChiHecec2B26-709</strain>
    </source>
</reference>
<protein>
    <submittedName>
        <fullName evidence="2">Glycoside hydrolase family 127 protein</fullName>
    </submittedName>
</protein>
<keyword evidence="2" id="KW-0378">Hydrolase</keyword>
<dbReference type="InterPro" id="IPR012878">
    <property type="entry name" value="Beta-AFase-like_GH127_cat"/>
</dbReference>
<feature type="domain" description="Non-reducing end beta-L-arabinofuranosidase-like GH127 catalytic" evidence="1">
    <location>
        <begin position="233"/>
        <end position="434"/>
    </location>
</feature>
<dbReference type="InterPro" id="IPR049174">
    <property type="entry name" value="Beta-AFase-like"/>
</dbReference>
<dbReference type="Proteomes" id="UP000886881">
    <property type="component" value="Unassembled WGS sequence"/>
</dbReference>
<dbReference type="InterPro" id="IPR008928">
    <property type="entry name" value="6-hairpin_glycosidase_sf"/>
</dbReference>
<sequence length="683" mass="75973">MKTLIPILAAGCALLLAGCSNDVPEVRSADVPAPPHAVFSEGMIADIEPQGWLLEMLERQRDGLTGHPEAMAYPYDSCLWAGELERDSESRGADWWRYEQTAYYLDGLARLAYLLDDEELLAVWNENIDYVLGHPLPYRKSEPADLLPLNAMRPMTPEAAERHEKLLKIRSSDRPEGRLGPDAESMAWPFAVFFRAAKACYEATGDARIPAALEKHYLSYTVEELGMGRAPVNIEGILWTYSVTGNPELLELAEAVWADGGGDLTQEACLDDSEFNIHGVTMNEMMKLPMILYAYTGKPEYLEAALNADAKMEGPNMLVDGVNSSTEHLAGNDALASHETCDISDYGWTMGYYLMTTGDAEWADRIERSVFNAGLGAITKDFRSMQYFSCPNQFIATGNSDHNQFKRGLTWMAYRPIHETECCIGNVHRFLPNYVSRMWLKDASGSPVAALYGPSSVVYDLGDGVSVKIDEETDYPFSGRIDFRFTFYRDGRRLRTPVSMDFTYRIPGWCAGREAGFVTESREWRSGELFTVEFPMEIEFVDNPHGGRSIVRGPLVYSYAVPMDCTEDTAVYENLAGKVSGNPEFRSWSMTPAGKWNYALSAADLGGVEYVAADSDGFPFDLESVPGKIRVPVVGAAGWELDEGRYTPPLPDKVIPESDEVSWIELVPYGSTTLRLTVFPVAE</sequence>
<dbReference type="SUPFAM" id="SSF48208">
    <property type="entry name" value="Six-hairpin glycosidases"/>
    <property type="match status" value="1"/>
</dbReference>
<accession>A0A9D1GNX4</accession>
<dbReference type="PROSITE" id="PS51257">
    <property type="entry name" value="PROKAR_LIPOPROTEIN"/>
    <property type="match status" value="1"/>
</dbReference>
<dbReference type="GO" id="GO:0016787">
    <property type="term" value="F:hydrolase activity"/>
    <property type="evidence" value="ECO:0007669"/>
    <property type="project" value="UniProtKB-KW"/>
</dbReference>
<dbReference type="PANTHER" id="PTHR43465:SF2">
    <property type="entry name" value="DUF1680 DOMAIN PROTEIN (AFU_ORTHOLOGUE AFUA_1G08910)"/>
    <property type="match status" value="1"/>
</dbReference>
<dbReference type="GO" id="GO:0005975">
    <property type="term" value="P:carbohydrate metabolic process"/>
    <property type="evidence" value="ECO:0007669"/>
    <property type="project" value="InterPro"/>
</dbReference>
<dbReference type="AlphaFoldDB" id="A0A9D1GNX4"/>
<evidence type="ECO:0000313" key="2">
    <source>
        <dbReference type="EMBL" id="HIT47219.1"/>
    </source>
</evidence>